<dbReference type="Pfam" id="PF13400">
    <property type="entry name" value="Tad"/>
    <property type="match status" value="1"/>
</dbReference>
<gene>
    <name evidence="2" type="ORF">E3T23_13390</name>
</gene>
<proteinExistence type="predicted"/>
<evidence type="ECO:0000313" key="2">
    <source>
        <dbReference type="EMBL" id="TFC77435.1"/>
    </source>
</evidence>
<accession>A0A4R8XL86</accession>
<dbReference type="Proteomes" id="UP000298433">
    <property type="component" value="Unassembled WGS sequence"/>
</dbReference>
<name>A0A4R8XL86_9MICO</name>
<dbReference type="InterPro" id="IPR028087">
    <property type="entry name" value="Tad_N"/>
</dbReference>
<evidence type="ECO:0000313" key="3">
    <source>
        <dbReference type="Proteomes" id="UP000298433"/>
    </source>
</evidence>
<dbReference type="RefSeq" id="WP_134370973.1">
    <property type="nucleotide sequence ID" value="NZ_SOGN01000058.1"/>
</dbReference>
<organism evidence="2 3">
    <name type="scientific">Cryobacterium cheniae</name>
    <dbReference type="NCBI Taxonomy" id="1259262"/>
    <lineage>
        <taxon>Bacteria</taxon>
        <taxon>Bacillati</taxon>
        <taxon>Actinomycetota</taxon>
        <taxon>Actinomycetes</taxon>
        <taxon>Micrococcales</taxon>
        <taxon>Microbacteriaceae</taxon>
        <taxon>Cryobacterium</taxon>
    </lineage>
</organism>
<dbReference type="EMBL" id="SOGN01000058">
    <property type="protein sequence ID" value="TFC77435.1"/>
    <property type="molecule type" value="Genomic_DNA"/>
</dbReference>
<dbReference type="OrthoDB" id="5187898at2"/>
<protein>
    <recommendedName>
        <fullName evidence="1">Putative Flp pilus-assembly TadG-like N-terminal domain-containing protein</fullName>
    </recommendedName>
</protein>
<evidence type="ECO:0000259" key="1">
    <source>
        <dbReference type="Pfam" id="PF13400"/>
    </source>
</evidence>
<comment type="caution">
    <text evidence="2">The sequence shown here is derived from an EMBL/GenBank/DDBJ whole genome shotgun (WGS) entry which is preliminary data.</text>
</comment>
<reference evidence="2 3" key="1">
    <citation type="submission" date="2019-03" db="EMBL/GenBank/DDBJ databases">
        <title>Genomics of glacier-inhabiting Cryobacterium strains.</title>
        <authorList>
            <person name="Liu Q."/>
            <person name="Xin Y.-H."/>
        </authorList>
    </citation>
    <scope>NUCLEOTIDE SEQUENCE [LARGE SCALE GENOMIC DNA]</scope>
    <source>
        <strain evidence="2 3">TMT2-48-2</strain>
    </source>
</reference>
<keyword evidence="3" id="KW-1185">Reference proteome</keyword>
<sequence length="327" mass="33634">MRRITARLGNERGASAVLVAVLLVPLLGFAAIAVDVGALYVERGQLQNGADAAALAIAQGCATDGVCTGSAAKAAAFADANANDGAANVLTPTFPTSNSVLVTSSTRVASTNADAISHPFARFIGIDSTTVHAAATAEWGPPRESMIVLPLAISLCEFQPALDGTLVLLRYDQNPACTTPDGHPIPGGFGWLDRVEDECEAAIDLTVARAPSEPGNSFPGICAATLTDLEGQTILVPIFDRAYNPSGNEVTNGQAASYHLYAFAAFTITGWKFSGGPALTNTDPAAPRCTGNCRGIQGYFDRWVSVDAAGAAIGGPDLGVDLVRLSN</sequence>
<feature type="domain" description="Putative Flp pilus-assembly TadG-like N-terminal" evidence="1">
    <location>
        <begin position="13"/>
        <end position="56"/>
    </location>
</feature>
<dbReference type="AlphaFoldDB" id="A0A4R8XL86"/>